<comment type="caution">
    <text evidence="1">The sequence shown here is derived from an EMBL/GenBank/DDBJ whole genome shotgun (WGS) entry which is preliminary data.</text>
</comment>
<sequence>VTVGVIGLVAGVFLIKNIFLSAENKDGQPTKTPPISPLVYPEEQDDCPYNEKSLTTFSQSRTTDLIVIVRKIPHGGPQINIDEGFGMRNEDERGDRGQ</sequence>
<organism evidence="1 2">
    <name type="scientific">Cetraspora pellucida</name>
    <dbReference type="NCBI Taxonomy" id="1433469"/>
    <lineage>
        <taxon>Eukaryota</taxon>
        <taxon>Fungi</taxon>
        <taxon>Fungi incertae sedis</taxon>
        <taxon>Mucoromycota</taxon>
        <taxon>Glomeromycotina</taxon>
        <taxon>Glomeromycetes</taxon>
        <taxon>Diversisporales</taxon>
        <taxon>Gigasporaceae</taxon>
        <taxon>Cetraspora</taxon>
    </lineage>
</organism>
<gene>
    <name evidence="1" type="ORF">SPELUC_LOCUS17084</name>
</gene>
<evidence type="ECO:0000313" key="2">
    <source>
        <dbReference type="Proteomes" id="UP000789366"/>
    </source>
</evidence>
<proteinExistence type="predicted"/>
<reference evidence="1" key="1">
    <citation type="submission" date="2021-06" db="EMBL/GenBank/DDBJ databases">
        <authorList>
            <person name="Kallberg Y."/>
            <person name="Tangrot J."/>
            <person name="Rosling A."/>
        </authorList>
    </citation>
    <scope>NUCLEOTIDE SEQUENCE</scope>
    <source>
        <strain evidence="1">28 12/20/2015</strain>
    </source>
</reference>
<dbReference type="Proteomes" id="UP000789366">
    <property type="component" value="Unassembled WGS sequence"/>
</dbReference>
<dbReference type="EMBL" id="CAJVPW010067510">
    <property type="protein sequence ID" value="CAG8789325.1"/>
    <property type="molecule type" value="Genomic_DNA"/>
</dbReference>
<evidence type="ECO:0000313" key="1">
    <source>
        <dbReference type="EMBL" id="CAG8789325.1"/>
    </source>
</evidence>
<feature type="non-terminal residue" evidence="1">
    <location>
        <position position="1"/>
    </location>
</feature>
<feature type="non-terminal residue" evidence="1">
    <location>
        <position position="98"/>
    </location>
</feature>
<protein>
    <submittedName>
        <fullName evidence="1">2495_t:CDS:1</fullName>
    </submittedName>
</protein>
<name>A0ACA9REH0_9GLOM</name>
<accession>A0ACA9REH0</accession>
<keyword evidence="2" id="KW-1185">Reference proteome</keyword>